<accession>A0AAU9P6X4</accession>
<dbReference type="EMBL" id="CAKMRJ010005523">
    <property type="protein sequence ID" value="CAH1445988.1"/>
    <property type="molecule type" value="Genomic_DNA"/>
</dbReference>
<feature type="transmembrane region" description="Helical" evidence="1">
    <location>
        <begin position="20"/>
        <end position="37"/>
    </location>
</feature>
<reference evidence="2 3" key="1">
    <citation type="submission" date="2022-01" db="EMBL/GenBank/DDBJ databases">
        <authorList>
            <person name="Xiong W."/>
            <person name="Schranz E."/>
        </authorList>
    </citation>
    <scope>NUCLEOTIDE SEQUENCE [LARGE SCALE GENOMIC DNA]</scope>
</reference>
<organism evidence="2 3">
    <name type="scientific">Lactuca virosa</name>
    <dbReference type="NCBI Taxonomy" id="75947"/>
    <lineage>
        <taxon>Eukaryota</taxon>
        <taxon>Viridiplantae</taxon>
        <taxon>Streptophyta</taxon>
        <taxon>Embryophyta</taxon>
        <taxon>Tracheophyta</taxon>
        <taxon>Spermatophyta</taxon>
        <taxon>Magnoliopsida</taxon>
        <taxon>eudicotyledons</taxon>
        <taxon>Gunneridae</taxon>
        <taxon>Pentapetalae</taxon>
        <taxon>asterids</taxon>
        <taxon>campanulids</taxon>
        <taxon>Asterales</taxon>
        <taxon>Asteraceae</taxon>
        <taxon>Cichorioideae</taxon>
        <taxon>Cichorieae</taxon>
        <taxon>Lactucinae</taxon>
        <taxon>Lactuca</taxon>
    </lineage>
</organism>
<gene>
    <name evidence="2" type="ORF">LVIROSA_LOCUS31716</name>
</gene>
<evidence type="ECO:0000313" key="3">
    <source>
        <dbReference type="Proteomes" id="UP001157418"/>
    </source>
</evidence>
<name>A0AAU9P6X4_9ASTR</name>
<keyword evidence="1" id="KW-0472">Membrane</keyword>
<keyword evidence="1" id="KW-1133">Transmembrane helix</keyword>
<sequence length="145" mass="17205">MKKKKLPQIRDLNNRNFCAISFKLFLSLFCFISRYSFLEFLRKSFNKLFGLLKRQTRQSSNGINHRNPRVTRNLINHNIELCLLLHVKAPSSPWRRRQRGGEMSIGGRVWGFGGGILGFVWGKRLREMQLEWWRRKDKGEASMLH</sequence>
<evidence type="ECO:0000313" key="2">
    <source>
        <dbReference type="EMBL" id="CAH1445988.1"/>
    </source>
</evidence>
<dbReference type="AlphaFoldDB" id="A0AAU9P6X4"/>
<keyword evidence="1" id="KW-0812">Transmembrane</keyword>
<evidence type="ECO:0000256" key="1">
    <source>
        <dbReference type="SAM" id="Phobius"/>
    </source>
</evidence>
<evidence type="ECO:0008006" key="4">
    <source>
        <dbReference type="Google" id="ProtNLM"/>
    </source>
</evidence>
<protein>
    <recommendedName>
        <fullName evidence="4">Transmembrane protein</fullName>
    </recommendedName>
</protein>
<dbReference type="Proteomes" id="UP001157418">
    <property type="component" value="Unassembled WGS sequence"/>
</dbReference>
<proteinExistence type="predicted"/>
<keyword evidence="3" id="KW-1185">Reference proteome</keyword>
<comment type="caution">
    <text evidence="2">The sequence shown here is derived from an EMBL/GenBank/DDBJ whole genome shotgun (WGS) entry which is preliminary data.</text>
</comment>